<dbReference type="PANTHER" id="PTHR24351">
    <property type="entry name" value="RIBOSOMAL PROTEIN S6 KINASE"/>
    <property type="match status" value="1"/>
</dbReference>
<dbReference type="PROSITE" id="PS00107">
    <property type="entry name" value="PROTEIN_KINASE_ATP"/>
    <property type="match status" value="1"/>
</dbReference>
<dbReference type="SUPFAM" id="SSF56112">
    <property type="entry name" value="Protein kinase-like (PK-like)"/>
    <property type="match status" value="1"/>
</dbReference>
<sequence>METQRKDSKGANLPEMEGFLVKKGAVVKSWKKRWCILRDNALAYYTKKGGELKGIIPMGSAGGVQQLTANDTKKKNNKKKHCFTLETPHRNWHFVAESEELMALTRCRDAAKASPIATAQVLPVILLDSNQLKVNDFEPMAVIGRGNFGKVLQVRLKSTGKIYAMKVLHKTSMLEGKGLAHTMAEKAIMIRLSSPFIVKLHFTFQSSDKVYFVMDYVNGGEVFYLLQRDKTFSEERACFYAAEILLSLEYLHQEGVIYRDLKPENVLISGEGHVRLTDFGISKEGFVSKNDRTNTLCGTPDYLAPEMLARLSYGVEVDWWSFGILIHEMLTGFVMCERIVQEAYQPNPKLSENANDLIGRLLQRDPTVRLCDPALLKAHPFFASIDWAKLADLAVTPPYIPPVKDEASVEMIDPLFTTEAAAANTPTGLSKSLHSQAHIQDFTYISTPAIISQSTTDQ</sequence>
<evidence type="ECO:0000259" key="10">
    <source>
        <dbReference type="PROSITE" id="PS50003"/>
    </source>
</evidence>
<dbReference type="InterPro" id="IPR011009">
    <property type="entry name" value="Kinase-like_dom_sf"/>
</dbReference>
<comment type="similarity">
    <text evidence="1">Belongs to the protein kinase superfamily. AGC Ser/Thr protein kinase family. RAC subfamily.</text>
</comment>
<protein>
    <submittedName>
        <fullName evidence="13">PHprotein kinase domain containing protein</fullName>
    </submittedName>
</protein>
<dbReference type="SMART" id="SM00133">
    <property type="entry name" value="S_TK_X"/>
    <property type="match status" value="1"/>
</dbReference>
<dbReference type="PROSITE" id="PS51285">
    <property type="entry name" value="AGC_KINASE_CTER"/>
    <property type="match status" value="1"/>
</dbReference>
<dbReference type="InterPro" id="IPR011993">
    <property type="entry name" value="PH-like_dom_sf"/>
</dbReference>
<evidence type="ECO:0000256" key="8">
    <source>
        <dbReference type="PROSITE-ProRule" id="PRU10141"/>
    </source>
</evidence>
<dbReference type="PROSITE" id="PS00108">
    <property type="entry name" value="PROTEIN_KINASE_ST"/>
    <property type="match status" value="1"/>
</dbReference>
<dbReference type="GO" id="GO:0005524">
    <property type="term" value="F:ATP binding"/>
    <property type="evidence" value="ECO:0007669"/>
    <property type="project" value="UniProtKB-UniRule"/>
</dbReference>
<dbReference type="InterPro" id="IPR000961">
    <property type="entry name" value="AGC-kinase_C"/>
</dbReference>
<organism evidence="13 14">
    <name type="scientific">Acanthamoeba castellanii (strain ATCC 30010 / Neff)</name>
    <dbReference type="NCBI Taxonomy" id="1257118"/>
    <lineage>
        <taxon>Eukaryota</taxon>
        <taxon>Amoebozoa</taxon>
        <taxon>Discosea</taxon>
        <taxon>Longamoebia</taxon>
        <taxon>Centramoebida</taxon>
        <taxon>Acanthamoebidae</taxon>
        <taxon>Acanthamoeba</taxon>
    </lineage>
</organism>
<keyword evidence="14" id="KW-1185">Reference proteome</keyword>
<dbReference type="OMA" id="IEHANNE"/>
<evidence type="ECO:0000256" key="4">
    <source>
        <dbReference type="ARBA" id="ARBA00022679"/>
    </source>
</evidence>
<accession>L8HBY2</accession>
<dbReference type="SMART" id="SM00233">
    <property type="entry name" value="PH"/>
    <property type="match status" value="1"/>
</dbReference>
<evidence type="ECO:0000259" key="12">
    <source>
        <dbReference type="PROSITE" id="PS51285"/>
    </source>
</evidence>
<keyword evidence="6 13" id="KW-0418">Kinase</keyword>
<evidence type="ECO:0000256" key="3">
    <source>
        <dbReference type="ARBA" id="ARBA00022553"/>
    </source>
</evidence>
<evidence type="ECO:0000256" key="2">
    <source>
        <dbReference type="ARBA" id="ARBA00022527"/>
    </source>
</evidence>
<dbReference type="SMART" id="SM00220">
    <property type="entry name" value="S_TKc"/>
    <property type="match status" value="1"/>
</dbReference>
<dbReference type="InterPro" id="IPR000719">
    <property type="entry name" value="Prot_kinase_dom"/>
</dbReference>
<evidence type="ECO:0000256" key="6">
    <source>
        <dbReference type="ARBA" id="ARBA00022777"/>
    </source>
</evidence>
<dbReference type="Gene3D" id="2.30.29.30">
    <property type="entry name" value="Pleckstrin-homology domain (PH domain)/Phosphotyrosine-binding domain (PTB)"/>
    <property type="match status" value="1"/>
</dbReference>
<dbReference type="Proteomes" id="UP000011083">
    <property type="component" value="Unassembled WGS sequence"/>
</dbReference>
<dbReference type="GO" id="GO:0004674">
    <property type="term" value="F:protein serine/threonine kinase activity"/>
    <property type="evidence" value="ECO:0007669"/>
    <property type="project" value="UniProtKB-KW"/>
</dbReference>
<dbReference type="VEuPathDB" id="AmoebaDB:ACA1_149200"/>
<dbReference type="FunFam" id="3.30.200.20:FF:000042">
    <property type="entry name" value="Aurora kinase A"/>
    <property type="match status" value="1"/>
</dbReference>
<dbReference type="Gene3D" id="1.10.510.10">
    <property type="entry name" value="Transferase(Phosphotransferase) domain 1"/>
    <property type="match status" value="1"/>
</dbReference>
<dbReference type="InterPro" id="IPR017441">
    <property type="entry name" value="Protein_kinase_ATP_BS"/>
</dbReference>
<dbReference type="KEGG" id="acan:ACA1_149200"/>
<dbReference type="GeneID" id="14923711"/>
<evidence type="ECO:0000256" key="7">
    <source>
        <dbReference type="ARBA" id="ARBA00022840"/>
    </source>
</evidence>
<dbReference type="Pfam" id="PF00169">
    <property type="entry name" value="PH"/>
    <property type="match status" value="1"/>
</dbReference>
<dbReference type="PROSITE" id="PS50003">
    <property type="entry name" value="PH_DOMAIN"/>
    <property type="match status" value="1"/>
</dbReference>
<feature type="domain" description="Protein kinase" evidence="11">
    <location>
        <begin position="137"/>
        <end position="382"/>
    </location>
</feature>
<feature type="domain" description="PH" evidence="10">
    <location>
        <begin position="13"/>
        <end position="100"/>
    </location>
</feature>
<evidence type="ECO:0000313" key="14">
    <source>
        <dbReference type="Proteomes" id="UP000011083"/>
    </source>
</evidence>
<dbReference type="CDD" id="cd00821">
    <property type="entry name" value="PH"/>
    <property type="match status" value="1"/>
</dbReference>
<dbReference type="RefSeq" id="XP_004351529.1">
    <property type="nucleotide sequence ID" value="XM_004351477.1"/>
</dbReference>
<feature type="domain" description="AGC-kinase C-terminal" evidence="12">
    <location>
        <begin position="383"/>
        <end position="454"/>
    </location>
</feature>
<evidence type="ECO:0000259" key="11">
    <source>
        <dbReference type="PROSITE" id="PS50011"/>
    </source>
</evidence>
<evidence type="ECO:0000313" key="13">
    <source>
        <dbReference type="EMBL" id="ELR22752.1"/>
    </source>
</evidence>
<dbReference type="InterPro" id="IPR008271">
    <property type="entry name" value="Ser/Thr_kinase_AS"/>
</dbReference>
<name>L8HBY2_ACACF</name>
<dbReference type="InterPro" id="IPR045270">
    <property type="entry name" value="STKc_AGC"/>
</dbReference>
<dbReference type="Pfam" id="PF00069">
    <property type="entry name" value="Pkinase"/>
    <property type="match status" value="1"/>
</dbReference>
<reference evidence="13 14" key="1">
    <citation type="journal article" date="2013" name="Genome Biol.">
        <title>Genome of Acanthamoeba castellanii highlights extensive lateral gene transfer and early evolution of tyrosine kinase signaling.</title>
        <authorList>
            <person name="Clarke M."/>
            <person name="Lohan A.J."/>
            <person name="Liu B."/>
            <person name="Lagkouvardos I."/>
            <person name="Roy S."/>
            <person name="Zafar N."/>
            <person name="Bertelli C."/>
            <person name="Schilde C."/>
            <person name="Kianianmomeni A."/>
            <person name="Burglin T.R."/>
            <person name="Frech C."/>
            <person name="Turcotte B."/>
            <person name="Kopec K.O."/>
            <person name="Synnott J.M."/>
            <person name="Choo C."/>
            <person name="Paponov I."/>
            <person name="Finkler A."/>
            <person name="Soon Heng Tan C."/>
            <person name="Hutchins A.P."/>
            <person name="Weinmeier T."/>
            <person name="Rattei T."/>
            <person name="Chu J.S."/>
            <person name="Gimenez G."/>
            <person name="Irimia M."/>
            <person name="Rigden D.J."/>
            <person name="Fitzpatrick D.A."/>
            <person name="Lorenzo-Morales J."/>
            <person name="Bateman A."/>
            <person name="Chiu C.H."/>
            <person name="Tang P."/>
            <person name="Hegemann P."/>
            <person name="Fromm H."/>
            <person name="Raoult D."/>
            <person name="Greub G."/>
            <person name="Miranda-Saavedra D."/>
            <person name="Chen N."/>
            <person name="Nash P."/>
            <person name="Ginger M.L."/>
            <person name="Horn M."/>
            <person name="Schaap P."/>
            <person name="Caler L."/>
            <person name="Loftus B."/>
        </authorList>
    </citation>
    <scope>NUCLEOTIDE SEQUENCE [LARGE SCALE GENOMIC DNA]</scope>
    <source>
        <strain evidence="13 14">Neff</strain>
    </source>
</reference>
<proteinExistence type="inferred from homology"/>
<dbReference type="Gene3D" id="3.30.200.20">
    <property type="entry name" value="Phosphorylase Kinase, domain 1"/>
    <property type="match status" value="1"/>
</dbReference>
<keyword evidence="2 9" id="KW-0723">Serine/threonine-protein kinase</keyword>
<dbReference type="AlphaFoldDB" id="L8HBY2"/>
<feature type="binding site" evidence="8">
    <location>
        <position position="166"/>
    </location>
    <ligand>
        <name>ATP</name>
        <dbReference type="ChEBI" id="CHEBI:30616"/>
    </ligand>
</feature>
<evidence type="ECO:0000256" key="5">
    <source>
        <dbReference type="ARBA" id="ARBA00022741"/>
    </source>
</evidence>
<dbReference type="CDD" id="cd05123">
    <property type="entry name" value="STKc_AGC"/>
    <property type="match status" value="1"/>
</dbReference>
<keyword evidence="4" id="KW-0808">Transferase</keyword>
<dbReference type="STRING" id="1257118.L8HBY2"/>
<keyword evidence="3" id="KW-0597">Phosphoprotein</keyword>
<evidence type="ECO:0000256" key="9">
    <source>
        <dbReference type="RuleBase" id="RU000304"/>
    </source>
</evidence>
<gene>
    <name evidence="13" type="ORF">ACA1_149200</name>
</gene>
<dbReference type="PROSITE" id="PS50011">
    <property type="entry name" value="PROTEIN_KINASE_DOM"/>
    <property type="match status" value="1"/>
</dbReference>
<dbReference type="SUPFAM" id="SSF50729">
    <property type="entry name" value="PH domain-like"/>
    <property type="match status" value="1"/>
</dbReference>
<dbReference type="InterPro" id="IPR001849">
    <property type="entry name" value="PH_domain"/>
</dbReference>
<keyword evidence="5 8" id="KW-0547">Nucleotide-binding</keyword>
<dbReference type="FunFam" id="1.10.510.10:FF:000048">
    <property type="entry name" value="Protein kinase C"/>
    <property type="match status" value="1"/>
</dbReference>
<evidence type="ECO:0000256" key="1">
    <source>
        <dbReference type="ARBA" id="ARBA00006935"/>
    </source>
</evidence>
<dbReference type="OrthoDB" id="63267at2759"/>
<keyword evidence="7 8" id="KW-0067">ATP-binding</keyword>
<dbReference type="EMBL" id="KB007870">
    <property type="protein sequence ID" value="ELR22752.1"/>
    <property type="molecule type" value="Genomic_DNA"/>
</dbReference>